<dbReference type="EMBL" id="LJOD01000012">
    <property type="protein sequence ID" value="KPE50040.1"/>
    <property type="molecule type" value="Genomic_DNA"/>
</dbReference>
<reference evidence="2" key="2">
    <citation type="submission" date="2015-09" db="EMBL/GenBank/DDBJ databases">
        <title>Draft genome sequence of a multidrug-resistant Chryseobacterium indologenes isolate from Malaysia.</title>
        <authorList>
            <person name="Yu C.Y."/>
            <person name="Ang G.Y."/>
            <person name="Chan K.-G."/>
        </authorList>
    </citation>
    <scope>NUCLEOTIDE SEQUENCE [LARGE SCALE GENOMIC DNA]</scope>
    <source>
        <strain evidence="2">CI_885</strain>
    </source>
</reference>
<dbReference type="Proteomes" id="UP000037953">
    <property type="component" value="Unassembled WGS sequence"/>
</dbReference>
<evidence type="ECO:0000313" key="1">
    <source>
        <dbReference type="EMBL" id="KPE50040.1"/>
    </source>
</evidence>
<dbReference type="AlphaFoldDB" id="A0A0N0ZTZ2"/>
<reference evidence="1 2" key="1">
    <citation type="journal article" date="2015" name="Genom Data">
        <title>Draft genome sequence of a multidrug-resistant Chryseobacterium indologenes isolate from Malaysia.</title>
        <authorList>
            <person name="Yu C.Y."/>
            <person name="Ang G.Y."/>
            <person name="Cheng H.J."/>
            <person name="Cheong Y.M."/>
            <person name="Yin W.F."/>
            <person name="Chan K.G."/>
        </authorList>
    </citation>
    <scope>NUCLEOTIDE SEQUENCE [LARGE SCALE GENOMIC DNA]</scope>
    <source>
        <strain evidence="1 2">CI_885</strain>
    </source>
</reference>
<proteinExistence type="predicted"/>
<evidence type="ECO:0008006" key="3">
    <source>
        <dbReference type="Google" id="ProtNLM"/>
    </source>
</evidence>
<sequence>MYQSAKYLINNHKVMYKFLFFLFFTISVSICRAQVVIGSSNVTPSAMLKLDSNTKALRIPGFSIINNTDALTPISSPANGLMVYNTSSDISNGIDKALAYWGSDGQYHFQGSTNIADNITDKDRIPILVFSANVGPKQPDTAGTTIFKTIPLAGAEILLDQHFAWNSDRYIFPKSGVYTVEILIDLSKSSTITNIGELRIINNGTTVATSFVKVIPSFNRGSIPVTLTRNFNANTNLIFNYRFSNLGAGTYRLESGTINIYRH</sequence>
<dbReference type="PATRIC" id="fig|253.9.peg.1221"/>
<protein>
    <recommendedName>
        <fullName evidence="3">C1q domain-containing protein</fullName>
    </recommendedName>
</protein>
<organism evidence="1 2">
    <name type="scientific">Chryseobacterium indologenes</name>
    <name type="common">Flavobacterium indologenes</name>
    <dbReference type="NCBI Taxonomy" id="253"/>
    <lineage>
        <taxon>Bacteria</taxon>
        <taxon>Pseudomonadati</taxon>
        <taxon>Bacteroidota</taxon>
        <taxon>Flavobacteriia</taxon>
        <taxon>Flavobacteriales</taxon>
        <taxon>Weeksellaceae</taxon>
        <taxon>Chryseobacterium group</taxon>
        <taxon>Chryseobacterium</taxon>
    </lineage>
</organism>
<comment type="caution">
    <text evidence="1">The sequence shown here is derived from an EMBL/GenBank/DDBJ whole genome shotgun (WGS) entry which is preliminary data.</text>
</comment>
<evidence type="ECO:0000313" key="2">
    <source>
        <dbReference type="Proteomes" id="UP000037953"/>
    </source>
</evidence>
<name>A0A0N0ZTZ2_CHRID</name>
<gene>
    <name evidence="1" type="ORF">AOB46_16400</name>
</gene>
<accession>A0A0N0ZTZ2</accession>